<dbReference type="RefSeq" id="WP_275117455.1">
    <property type="nucleotide sequence ID" value="NZ_JAOTPO010000003.1"/>
</dbReference>
<proteinExistence type="predicted"/>
<evidence type="ECO:0000313" key="1">
    <source>
        <dbReference type="EMBL" id="MDE5412819.1"/>
    </source>
</evidence>
<gene>
    <name evidence="1" type="ORF">N7Z68_05435</name>
</gene>
<keyword evidence="2" id="KW-1185">Reference proteome</keyword>
<dbReference type="CDD" id="cd00077">
    <property type="entry name" value="HDc"/>
    <property type="match status" value="1"/>
</dbReference>
<comment type="caution">
    <text evidence="1">The sequence shown here is derived from an EMBL/GenBank/DDBJ whole genome shotgun (WGS) entry which is preliminary data.</text>
</comment>
<organism evidence="1 2">
    <name type="scientific">Alkalihalobacterium chitinilyticum</name>
    <dbReference type="NCBI Taxonomy" id="2980103"/>
    <lineage>
        <taxon>Bacteria</taxon>
        <taxon>Bacillati</taxon>
        <taxon>Bacillota</taxon>
        <taxon>Bacilli</taxon>
        <taxon>Bacillales</taxon>
        <taxon>Bacillaceae</taxon>
        <taxon>Alkalihalobacterium</taxon>
    </lineage>
</organism>
<accession>A0ABT5VBG6</accession>
<reference evidence="1" key="1">
    <citation type="submission" date="2024-05" db="EMBL/GenBank/DDBJ databases">
        <title>Alkalihalobacillus sp. strain MEB203 novel alkaliphilic bacterium from Lonar Lake, India.</title>
        <authorList>
            <person name="Joshi A."/>
            <person name="Thite S."/>
            <person name="Mengade P."/>
        </authorList>
    </citation>
    <scope>NUCLEOTIDE SEQUENCE</scope>
    <source>
        <strain evidence="1">MEB 203</strain>
    </source>
</reference>
<dbReference type="Pfam" id="PF13487">
    <property type="entry name" value="HD_5"/>
    <property type="match status" value="1"/>
</dbReference>
<dbReference type="SUPFAM" id="SSF109604">
    <property type="entry name" value="HD-domain/PDEase-like"/>
    <property type="match status" value="1"/>
</dbReference>
<protein>
    <submittedName>
        <fullName evidence="1">HD domain-containing protein</fullName>
    </submittedName>
</protein>
<dbReference type="InterPro" id="IPR003607">
    <property type="entry name" value="HD/PDEase_dom"/>
</dbReference>
<dbReference type="EMBL" id="JAOTPO010000003">
    <property type="protein sequence ID" value="MDE5412819.1"/>
    <property type="molecule type" value="Genomic_DNA"/>
</dbReference>
<sequence length="327" mass="37296">MRLIQIEEYNQKTMELAKPIYDVKGRVLLGAGHRIHPKYLEKLKSLKISYLIIEDAVSSGITLDEMVDMPTWIDAIRSVHFAYKAVKDKQLLPFRDIQNTVKKLITEVRSRRVIMLAPSTSAADEVQEQAHCVNVTLIALQMGKFLQYNELQLKDLAFGCLVHDIGKAVTDVYEEHPIKGFNLIRNVREVNLVCAHIAYQHHECFRGQGFPRKISGNEILEFAQVCAIANEYENLIAREGISPYTAIEMLMTKSDKVYSHRIVDALFKSVPSYLPGMKVELNTGNEAIVTKIETHLHRPHLRLLENGEEFSLEDNPTVIITRELSPF</sequence>
<dbReference type="PANTHER" id="PTHR43155">
    <property type="entry name" value="CYCLIC DI-GMP PHOSPHODIESTERASE PA4108-RELATED"/>
    <property type="match status" value="1"/>
</dbReference>
<dbReference type="Gene3D" id="1.10.3210.10">
    <property type="entry name" value="Hypothetical protein af1432"/>
    <property type="match status" value="1"/>
</dbReference>
<dbReference type="Proteomes" id="UP001148125">
    <property type="component" value="Unassembled WGS sequence"/>
</dbReference>
<name>A0ABT5VBG6_9BACI</name>
<evidence type="ECO:0000313" key="2">
    <source>
        <dbReference type="Proteomes" id="UP001148125"/>
    </source>
</evidence>
<dbReference type="PANTHER" id="PTHR43155:SF2">
    <property type="entry name" value="CYCLIC DI-GMP PHOSPHODIESTERASE PA4108"/>
    <property type="match status" value="1"/>
</dbReference>